<dbReference type="InterPro" id="IPR050072">
    <property type="entry name" value="Peptidase_M20A"/>
</dbReference>
<dbReference type="InterPro" id="IPR017150">
    <property type="entry name" value="Pept_M20_glutamate_carboxypep"/>
</dbReference>
<organism evidence="5">
    <name type="scientific">uncultured Rubrobacteraceae bacterium</name>
    <dbReference type="NCBI Taxonomy" id="349277"/>
    <lineage>
        <taxon>Bacteria</taxon>
        <taxon>Bacillati</taxon>
        <taxon>Actinomycetota</taxon>
        <taxon>Rubrobacteria</taxon>
        <taxon>Rubrobacterales</taxon>
        <taxon>Rubrobacteraceae</taxon>
        <taxon>environmental samples</taxon>
    </lineage>
</organism>
<dbReference type="Pfam" id="PF01546">
    <property type="entry name" value="Peptidase_M20"/>
    <property type="match status" value="1"/>
</dbReference>
<dbReference type="Pfam" id="PF07687">
    <property type="entry name" value="M20_dimer"/>
    <property type="match status" value="1"/>
</dbReference>
<dbReference type="Gene3D" id="3.30.70.360">
    <property type="match status" value="1"/>
</dbReference>
<dbReference type="PIRSF" id="PIRSF037238">
    <property type="entry name" value="Carboxypeptidase_G2"/>
    <property type="match status" value="1"/>
</dbReference>
<dbReference type="SUPFAM" id="SSF55031">
    <property type="entry name" value="Bacterial exopeptidase dimerisation domain"/>
    <property type="match status" value="1"/>
</dbReference>
<evidence type="ECO:0000259" key="4">
    <source>
        <dbReference type="Pfam" id="PF07687"/>
    </source>
</evidence>
<dbReference type="Gene3D" id="3.40.630.10">
    <property type="entry name" value="Zn peptidases"/>
    <property type="match status" value="1"/>
</dbReference>
<proteinExistence type="predicted"/>
<dbReference type="AlphaFoldDB" id="A0A6J4QUS7"/>
<dbReference type="InterPro" id="IPR011650">
    <property type="entry name" value="Peptidase_M20_dimer"/>
</dbReference>
<feature type="active site" evidence="3">
    <location>
        <position position="91"/>
    </location>
</feature>
<reference evidence="5" key="1">
    <citation type="submission" date="2020-02" db="EMBL/GenBank/DDBJ databases">
        <authorList>
            <person name="Meier V. D."/>
        </authorList>
    </citation>
    <scope>NUCLEOTIDE SEQUENCE</scope>
    <source>
        <strain evidence="5">AVDCRST_MAG28</strain>
    </source>
</reference>
<dbReference type="PANTHER" id="PTHR43808:SF9">
    <property type="entry name" value="BLL0789 PROTEIN"/>
    <property type="match status" value="1"/>
</dbReference>
<keyword evidence="1" id="KW-0479">Metal-binding</keyword>
<evidence type="ECO:0000256" key="2">
    <source>
        <dbReference type="ARBA" id="ARBA00022801"/>
    </source>
</evidence>
<dbReference type="EMBL" id="CADCVE010000052">
    <property type="protein sequence ID" value="CAA9455782.1"/>
    <property type="molecule type" value="Genomic_DNA"/>
</dbReference>
<dbReference type="CDD" id="cd03885">
    <property type="entry name" value="M20_CPDG2"/>
    <property type="match status" value="1"/>
</dbReference>
<feature type="domain" description="Peptidase M20 dimerisation" evidence="4">
    <location>
        <begin position="185"/>
        <end position="277"/>
    </location>
</feature>
<gene>
    <name evidence="5" type="ORF">AVDCRST_MAG28-2424</name>
</gene>
<feature type="active site" description="Proton acceptor" evidence="3">
    <location>
        <position position="151"/>
    </location>
</feature>
<dbReference type="GO" id="GO:0046872">
    <property type="term" value="F:metal ion binding"/>
    <property type="evidence" value="ECO:0007669"/>
    <property type="project" value="UniProtKB-KW"/>
</dbReference>
<protein>
    <recommendedName>
        <fullName evidence="4">Peptidase M20 dimerisation domain-containing protein</fullName>
    </recommendedName>
</protein>
<dbReference type="InterPro" id="IPR002933">
    <property type="entry name" value="Peptidase_M20"/>
</dbReference>
<dbReference type="PANTHER" id="PTHR43808">
    <property type="entry name" value="ACETYLORNITHINE DEACETYLASE"/>
    <property type="match status" value="1"/>
</dbReference>
<accession>A0A6J4QUS7</accession>
<dbReference type="SUPFAM" id="SSF53187">
    <property type="entry name" value="Zn-dependent exopeptidases"/>
    <property type="match status" value="1"/>
</dbReference>
<name>A0A6J4QUS7_9ACTN</name>
<sequence length="382" mass="40498">MSSEPASRFLGFLREHQDEMLEDLKRFVTGETPSTDKELLDDFASFLSDYAATAAGGRPEILPAEVSGNHVRVRWGEEGGGPPIFMLGHYDTVWPAGTLEIMPCEERDGIVTGPGVFDMKCGLVQGFWAVRALREVAGVERPIVFLCNSDEELGSPSSRALIEDEARLAATVLVLEPSLDGALKTARKGAGRFHITVKGRSAHAGGDPTGGVSAIEELAQLTLQLHSHSDPRGAGTTVNVGVVAGGTRHNVIAAEASGEVDLRVATQAEAERMVDVISELEPHNPEARVRVEGGMIWPPMERSEKIAELFKRARVLADEIGFELEEGMTGGASDGCFCAALGVPVLDGLGAVGGGAHAVDEHIEVAGLVPRTALVARLLETL</sequence>
<evidence type="ECO:0000256" key="3">
    <source>
        <dbReference type="PIRSR" id="PIRSR037238-1"/>
    </source>
</evidence>
<dbReference type="InterPro" id="IPR036264">
    <property type="entry name" value="Bact_exopeptidase_dim_dom"/>
</dbReference>
<keyword evidence="2" id="KW-0378">Hydrolase</keyword>
<evidence type="ECO:0000313" key="5">
    <source>
        <dbReference type="EMBL" id="CAA9455782.1"/>
    </source>
</evidence>
<dbReference type="GO" id="GO:0016787">
    <property type="term" value="F:hydrolase activity"/>
    <property type="evidence" value="ECO:0007669"/>
    <property type="project" value="UniProtKB-KW"/>
</dbReference>
<evidence type="ECO:0000256" key="1">
    <source>
        <dbReference type="ARBA" id="ARBA00022723"/>
    </source>
</evidence>